<accession>A0A4Y2H850</accession>
<reference evidence="1 2" key="1">
    <citation type="journal article" date="2019" name="Sci. Rep.">
        <title>Orb-weaving spider Araneus ventricosus genome elucidates the spidroin gene catalogue.</title>
        <authorList>
            <person name="Kono N."/>
            <person name="Nakamura H."/>
            <person name="Ohtoshi R."/>
            <person name="Moran D.A.P."/>
            <person name="Shinohara A."/>
            <person name="Yoshida Y."/>
            <person name="Fujiwara M."/>
            <person name="Mori M."/>
            <person name="Tomita M."/>
            <person name="Arakawa K."/>
        </authorList>
    </citation>
    <scope>NUCLEOTIDE SEQUENCE [LARGE SCALE GENOMIC DNA]</scope>
</reference>
<gene>
    <name evidence="1" type="ORF">AVEN_112242_1</name>
</gene>
<protein>
    <submittedName>
        <fullName evidence="1">Uncharacterized protein</fullName>
    </submittedName>
</protein>
<evidence type="ECO:0000313" key="2">
    <source>
        <dbReference type="Proteomes" id="UP000499080"/>
    </source>
</evidence>
<sequence length="79" mass="8999">MIPISITMFIQYYMAVMESNFMKTGCVGVEIRACNNRNLDLLENRENSDIVIDDSDAYPDYVATDDESDSDTIDYTGLR</sequence>
<name>A0A4Y2H850_ARAVE</name>
<keyword evidence="2" id="KW-1185">Reference proteome</keyword>
<evidence type="ECO:0000313" key="1">
    <source>
        <dbReference type="EMBL" id="GBM61359.1"/>
    </source>
</evidence>
<dbReference type="AlphaFoldDB" id="A0A4Y2H850"/>
<dbReference type="EMBL" id="BGPR01001764">
    <property type="protein sequence ID" value="GBM61359.1"/>
    <property type="molecule type" value="Genomic_DNA"/>
</dbReference>
<proteinExistence type="predicted"/>
<dbReference type="Proteomes" id="UP000499080">
    <property type="component" value="Unassembled WGS sequence"/>
</dbReference>
<comment type="caution">
    <text evidence="1">The sequence shown here is derived from an EMBL/GenBank/DDBJ whole genome shotgun (WGS) entry which is preliminary data.</text>
</comment>
<organism evidence="1 2">
    <name type="scientific">Araneus ventricosus</name>
    <name type="common">Orbweaver spider</name>
    <name type="synonym">Epeira ventricosa</name>
    <dbReference type="NCBI Taxonomy" id="182803"/>
    <lineage>
        <taxon>Eukaryota</taxon>
        <taxon>Metazoa</taxon>
        <taxon>Ecdysozoa</taxon>
        <taxon>Arthropoda</taxon>
        <taxon>Chelicerata</taxon>
        <taxon>Arachnida</taxon>
        <taxon>Araneae</taxon>
        <taxon>Araneomorphae</taxon>
        <taxon>Entelegynae</taxon>
        <taxon>Araneoidea</taxon>
        <taxon>Araneidae</taxon>
        <taxon>Araneus</taxon>
    </lineage>
</organism>